<protein>
    <submittedName>
        <fullName evidence="2">Proline dehydrogenase</fullName>
    </submittedName>
</protein>
<feature type="region of interest" description="Disordered" evidence="1">
    <location>
        <begin position="1"/>
        <end position="42"/>
    </location>
</feature>
<organism evidence="2 3">
    <name type="scientific">Neobacillus ginsengisoli</name>
    <dbReference type="NCBI Taxonomy" id="904295"/>
    <lineage>
        <taxon>Bacteria</taxon>
        <taxon>Bacillati</taxon>
        <taxon>Bacillota</taxon>
        <taxon>Bacilli</taxon>
        <taxon>Bacillales</taxon>
        <taxon>Bacillaceae</taxon>
        <taxon>Neobacillus</taxon>
    </lineage>
</organism>
<comment type="caution">
    <text evidence="2">The sequence shown here is derived from an EMBL/GenBank/DDBJ whole genome shotgun (WGS) entry which is preliminary data.</text>
</comment>
<dbReference type="RefSeq" id="WP_307405651.1">
    <property type="nucleotide sequence ID" value="NZ_JAUSTW010000002.1"/>
</dbReference>
<evidence type="ECO:0000313" key="2">
    <source>
        <dbReference type="EMBL" id="MDQ0198172.1"/>
    </source>
</evidence>
<keyword evidence="3" id="KW-1185">Reference proteome</keyword>
<sequence>MEENHRLNEQDGRDRFNRLMFGSKRDNEKTATQPTANPSQPSIDFEELMINIDSLIDSASNLKPLFKKAYPLVEQLLKKNKLP</sequence>
<gene>
    <name evidence="2" type="ORF">J2S10_001313</name>
</gene>
<reference evidence="2 3" key="1">
    <citation type="submission" date="2023-07" db="EMBL/GenBank/DDBJ databases">
        <title>Genomic Encyclopedia of Type Strains, Phase IV (KMG-IV): sequencing the most valuable type-strain genomes for metagenomic binning, comparative biology and taxonomic classification.</title>
        <authorList>
            <person name="Goeker M."/>
        </authorList>
    </citation>
    <scope>NUCLEOTIDE SEQUENCE [LARGE SCALE GENOMIC DNA]</scope>
    <source>
        <strain evidence="2 3">DSM 27594</strain>
    </source>
</reference>
<proteinExistence type="predicted"/>
<dbReference type="Proteomes" id="UP001224122">
    <property type="component" value="Unassembled WGS sequence"/>
</dbReference>
<dbReference type="EMBL" id="JAUSTW010000002">
    <property type="protein sequence ID" value="MDQ0198172.1"/>
    <property type="molecule type" value="Genomic_DNA"/>
</dbReference>
<evidence type="ECO:0000256" key="1">
    <source>
        <dbReference type="SAM" id="MobiDB-lite"/>
    </source>
</evidence>
<evidence type="ECO:0000313" key="3">
    <source>
        <dbReference type="Proteomes" id="UP001224122"/>
    </source>
</evidence>
<feature type="compositionally biased region" description="Polar residues" evidence="1">
    <location>
        <begin position="30"/>
        <end position="42"/>
    </location>
</feature>
<accession>A0ABT9XRI0</accession>
<feature type="compositionally biased region" description="Basic and acidic residues" evidence="1">
    <location>
        <begin position="1"/>
        <end position="29"/>
    </location>
</feature>
<name>A0ABT9XRI0_9BACI</name>